<dbReference type="InterPro" id="IPR036513">
    <property type="entry name" value="STAS_dom_sf"/>
</dbReference>
<gene>
    <name evidence="7" type="ORF">HNP86_001058</name>
</gene>
<evidence type="ECO:0000259" key="6">
    <source>
        <dbReference type="PROSITE" id="PS50801"/>
    </source>
</evidence>
<evidence type="ECO:0000313" key="7">
    <source>
        <dbReference type="EMBL" id="MBA2850927.1"/>
    </source>
</evidence>
<feature type="transmembrane region" description="Helical" evidence="5">
    <location>
        <begin position="333"/>
        <end position="352"/>
    </location>
</feature>
<dbReference type="Proteomes" id="UP000564425">
    <property type="component" value="Unassembled WGS sequence"/>
</dbReference>
<dbReference type="CDD" id="cd07042">
    <property type="entry name" value="STAS_SulP_like_sulfate_transporter"/>
    <property type="match status" value="1"/>
</dbReference>
<evidence type="ECO:0000313" key="8">
    <source>
        <dbReference type="Proteomes" id="UP000564425"/>
    </source>
</evidence>
<protein>
    <submittedName>
        <fullName evidence="7">SulP family sulfate permease</fullName>
    </submittedName>
</protein>
<sequence>MNEKINTNQTKDLKNKIVDLVIPKNGSVKNDVLSGLTVALALVPEAIAFSFILGIDPTIGLYAAFIMGIVTALIGGRPGMISGATGSVAVIFAPLVISKVQTSGMESALGYLFIAVLLMGILQVFFGISKVGKFVRLIPHPVMLGFVNGLAIIIFLSQIGQFYGADGNLLPWPILSIMLVLIAITMIIAIYLPKITRAVPATLVAIITVTIISYFLNNAGYTVLTVLDFIKSIEPLKTTLAVSMPSFALPNVPLNWDTIKTVLPYSFLAACVGLIESLMTLRLIDELTETRGRSNKECIGQGIANIVNGFFGGMGGCAMIGQSMINIRGGGRGRLSGASAAVLLLVFIVWGAPIIEMIPLAALVGVMFIVVIGTFEWSSFRILKKIPISDAVIIAVVSIMTVVLDLATAVFLGIILAALVFAWDRGKDVWASTKSMKNKKVYMLHGPLFFASTSKFKDLFDYENDPIDVVIDFNKSRVYDHSAIEAINTVAEKYTQHGKQLHLLNLSKDCDKLIKKADNIVEVSILDNLIWHVADDKLE</sequence>
<accession>A0A7J9NUD9</accession>
<evidence type="ECO:0000256" key="2">
    <source>
        <dbReference type="ARBA" id="ARBA00022692"/>
    </source>
</evidence>
<dbReference type="GO" id="GO:0016020">
    <property type="term" value="C:membrane"/>
    <property type="evidence" value="ECO:0007669"/>
    <property type="project" value="UniProtKB-SubCell"/>
</dbReference>
<feature type="transmembrane region" description="Helical" evidence="5">
    <location>
        <begin position="169"/>
        <end position="191"/>
    </location>
</feature>
<feature type="transmembrane region" description="Helical" evidence="5">
    <location>
        <begin position="108"/>
        <end position="129"/>
    </location>
</feature>
<dbReference type="AlphaFoldDB" id="A0A7J9NUD9"/>
<dbReference type="PANTHER" id="PTHR43310:SF1">
    <property type="entry name" value="SULFATE TRANSPORTER YBAR-RELATED"/>
    <property type="match status" value="1"/>
</dbReference>
<comment type="caution">
    <text evidence="7">The sequence shown here is derived from an EMBL/GenBank/DDBJ whole genome shotgun (WGS) entry which is preliminary data.</text>
</comment>
<dbReference type="InterPro" id="IPR002645">
    <property type="entry name" value="STAS_dom"/>
</dbReference>
<organism evidence="7 8">
    <name type="scientific">Methanococcus maripaludis</name>
    <name type="common">Methanococcus deltae</name>
    <dbReference type="NCBI Taxonomy" id="39152"/>
    <lineage>
        <taxon>Archaea</taxon>
        <taxon>Methanobacteriati</taxon>
        <taxon>Methanobacteriota</taxon>
        <taxon>Methanomada group</taxon>
        <taxon>Methanococci</taxon>
        <taxon>Methanococcales</taxon>
        <taxon>Methanococcaceae</taxon>
        <taxon>Methanococcus</taxon>
    </lineage>
</organism>
<feature type="transmembrane region" description="Helical" evidence="5">
    <location>
        <begin position="392"/>
        <end position="423"/>
    </location>
</feature>
<dbReference type="Pfam" id="PF00916">
    <property type="entry name" value="Sulfate_transp"/>
    <property type="match status" value="1"/>
</dbReference>
<dbReference type="InterPro" id="IPR011547">
    <property type="entry name" value="SLC26A/SulP_dom"/>
</dbReference>
<feature type="transmembrane region" description="Helical" evidence="5">
    <location>
        <begin position="32"/>
        <end position="53"/>
    </location>
</feature>
<name>A0A7J9NUD9_METMI</name>
<keyword evidence="3 5" id="KW-1133">Transmembrane helix</keyword>
<feature type="transmembrane region" description="Helical" evidence="5">
    <location>
        <begin position="59"/>
        <end position="76"/>
    </location>
</feature>
<evidence type="ECO:0000256" key="5">
    <source>
        <dbReference type="SAM" id="Phobius"/>
    </source>
</evidence>
<feature type="domain" description="STAS" evidence="6">
    <location>
        <begin position="429"/>
        <end position="517"/>
    </location>
</feature>
<evidence type="ECO:0000256" key="4">
    <source>
        <dbReference type="ARBA" id="ARBA00023136"/>
    </source>
</evidence>
<keyword evidence="2 5" id="KW-0812">Transmembrane</keyword>
<proteinExistence type="predicted"/>
<evidence type="ECO:0000256" key="1">
    <source>
        <dbReference type="ARBA" id="ARBA00004141"/>
    </source>
</evidence>
<feature type="transmembrane region" description="Helical" evidence="5">
    <location>
        <begin position="83"/>
        <end position="102"/>
    </location>
</feature>
<feature type="transmembrane region" description="Helical" evidence="5">
    <location>
        <begin position="198"/>
        <end position="216"/>
    </location>
</feature>
<evidence type="ECO:0000256" key="3">
    <source>
        <dbReference type="ARBA" id="ARBA00022989"/>
    </source>
</evidence>
<dbReference type="EMBL" id="JACDUH010000001">
    <property type="protein sequence ID" value="MBA2850927.1"/>
    <property type="molecule type" value="Genomic_DNA"/>
</dbReference>
<dbReference type="PROSITE" id="PS50801">
    <property type="entry name" value="STAS"/>
    <property type="match status" value="1"/>
</dbReference>
<dbReference type="PANTHER" id="PTHR43310">
    <property type="entry name" value="SULFATE TRANSPORTER YBAR-RELATED"/>
    <property type="match status" value="1"/>
</dbReference>
<dbReference type="SUPFAM" id="SSF52091">
    <property type="entry name" value="SpoIIaa-like"/>
    <property type="match status" value="1"/>
</dbReference>
<dbReference type="Gene3D" id="3.30.750.24">
    <property type="entry name" value="STAS domain"/>
    <property type="match status" value="1"/>
</dbReference>
<comment type="subcellular location">
    <subcellularLocation>
        <location evidence="1">Membrane</location>
        <topology evidence="1">Multi-pass membrane protein</topology>
    </subcellularLocation>
</comment>
<dbReference type="InterPro" id="IPR052706">
    <property type="entry name" value="Membrane-Transporter-like"/>
</dbReference>
<feature type="transmembrane region" description="Helical" evidence="5">
    <location>
        <begin position="262"/>
        <end position="284"/>
    </location>
</feature>
<keyword evidence="4 5" id="KW-0472">Membrane</keyword>
<reference evidence="7 8" key="1">
    <citation type="submission" date="2020-07" db="EMBL/GenBank/DDBJ databases">
        <title>Genomic Encyclopedia of Type Strains, Phase IV (KMG-V): Genome sequencing to study the core and pangenomes of soil and plant-associated prokaryotes.</title>
        <authorList>
            <person name="Whitman W."/>
        </authorList>
    </citation>
    <scope>NUCLEOTIDE SEQUENCE [LARGE SCALE GENOMIC DNA]</scope>
    <source>
        <strain evidence="7 8">A1</strain>
    </source>
</reference>
<feature type="transmembrane region" description="Helical" evidence="5">
    <location>
        <begin position="141"/>
        <end position="163"/>
    </location>
</feature>
<feature type="transmembrane region" description="Helical" evidence="5">
    <location>
        <begin position="358"/>
        <end position="380"/>
    </location>
</feature>
<dbReference type="RefSeq" id="WP_181500926.1">
    <property type="nucleotide sequence ID" value="NZ_JACDUH010000001.1"/>
</dbReference>
<dbReference type="Pfam" id="PF01740">
    <property type="entry name" value="STAS"/>
    <property type="match status" value="1"/>
</dbReference>